<evidence type="ECO:0000259" key="10">
    <source>
        <dbReference type="PROSITE" id="PS50110"/>
    </source>
</evidence>
<dbReference type="PROSITE" id="PS01124">
    <property type="entry name" value="HTH_ARAC_FAMILY_2"/>
    <property type="match status" value="1"/>
</dbReference>
<dbReference type="Gene3D" id="3.40.50.2300">
    <property type="match status" value="1"/>
</dbReference>
<name>A0A448L7W8_9BACT</name>
<protein>
    <recommendedName>
        <fullName evidence="2">histidine kinase</fullName>
        <ecNumber evidence="2">2.7.13.3</ecNumber>
    </recommendedName>
</protein>
<dbReference type="PANTHER" id="PTHR43547:SF2">
    <property type="entry name" value="HYBRID SIGNAL TRANSDUCTION HISTIDINE KINASE C"/>
    <property type="match status" value="1"/>
</dbReference>
<dbReference type="SUPFAM" id="SSF47384">
    <property type="entry name" value="Homodimeric domain of signal transducing histidine kinase"/>
    <property type="match status" value="1"/>
</dbReference>
<dbReference type="Gene3D" id="2.60.40.10">
    <property type="entry name" value="Immunoglobulins"/>
    <property type="match status" value="1"/>
</dbReference>
<dbReference type="EMBL" id="LR134384">
    <property type="protein sequence ID" value="VEH16107.1"/>
    <property type="molecule type" value="Genomic_DNA"/>
</dbReference>
<dbReference type="Gene3D" id="1.10.287.130">
    <property type="match status" value="1"/>
</dbReference>
<keyword evidence="11" id="KW-0808">Transferase</keyword>
<keyword evidence="3 7" id="KW-0597">Phosphoprotein</keyword>
<dbReference type="Pfam" id="PF07495">
    <property type="entry name" value="Y_Y_Y"/>
    <property type="match status" value="1"/>
</dbReference>
<dbReference type="KEGG" id="poc:NCTC13071_02125"/>
<keyword evidence="5" id="KW-0238">DNA-binding</keyword>
<evidence type="ECO:0000256" key="4">
    <source>
        <dbReference type="ARBA" id="ARBA00023015"/>
    </source>
</evidence>
<proteinExistence type="predicted"/>
<dbReference type="InterPro" id="IPR018062">
    <property type="entry name" value="HTH_AraC-typ_CS"/>
</dbReference>
<dbReference type="Proteomes" id="UP000274578">
    <property type="component" value="Chromosome 1"/>
</dbReference>
<dbReference type="CDD" id="cd17574">
    <property type="entry name" value="REC_OmpR"/>
    <property type="match status" value="1"/>
</dbReference>
<sequence>MKRFQLQSFLSLLFISVVFGFVSCAKTKEKPALTDEEHAMVVADEISNHNIKGFAEDAHGHLWMATFRGLNKFDGNKFYQYFCTDDSTGLPDNNVTGVFCDRNKRIWVSTVNGVCRYTDKNTFERIAMDDKNLNVVQLLITPNNRIIIYTIGSLLEYDARKNRFVKRLGNLDPQHNFMGRVIIDRHNSVWIQNLNCLRRYEGKRLSLADSIAMPKGFYPTYAYMEDDGRIWLCGDNRVLVYNPAARAFENAPDAIAGSPVFSHDQIYCIHPYNKGGLLISTSKNGIFYYDKASETLLSPQKPGFPFDEPYFKVTQMYTDSKNNLWMGSSDQGYSVVYQYNKIFNTNNFLVKVVGHQSVLAVAEDKADNLFISTKMRGLLVYNRRDNTLKSLSLEGLKVSDYKNEIGSLLVDSRGYLWMANGSEVVKARYNGETLVPEKRYPVFYTMSLTESKEGIVWATSASNRVFAFMPDGEMKPNTLYPATFVFVPVALPLRSGGLLTAAFLQDLVEINPQTFEATKWNVDNNDWKKSLPRSVFIPTDLYEDPHGNIFVGTVTNGLVCIAPDHVRVHRVEGLSCKDISAIEPDQNGNIWVSTMNGLNKIDGLNGAITSYYSTDGIGGNQFNDRASCCLKSGEMVFGGTHGLTIFNPGNHYTRQNIPLVFEMLKVHNEVVSPDRSDCIDRNLEDLPTVYLNYKQNSFSISFAALAYGDYERACYSYRMEGFDEDWIDAGNSHEAFYSNLPAGRYTLKVRAKSKGNNEFTAKNELEIVVSPAPWNTWWAWTLYAFMFVIVLLLLRRLRLRSIKEKAEMHRAMEEKQQEQRINRMNMSFFANISHEFRTPLTMISGPVSMLCDDQTISEFNRRLLMIVRRSVSRMLRLVNQLMDFNKLENDTLRLKVRRMDIIAELFTICDIFKVNAEEKGITFKSVGLEDSFLMFLDRDKLEKIMNNLLSNAMKFTPKGGTIVVSLDVTAGMATIMVQDSGKGIPDSELEDIFQRYYQLDNQTKGKLNWGTGIGLYYARKLAELHHGTLVAGNKEGEPGAVFTLSLPVDDCCYTEGERALPEENQEEMFPIAPLRNTTAAEIHDTEGRPTILVVDDDTEVVNYLQTLLMPYYNVIYRFDAESAYKAIGEDEPNLILSDVVMPGKTGYELCRDIKDNLQLCHIPVILVTAKATVESQVEGLNTGADAYITKPFDPKLLLAMIHSQLANREKVRQLLVSSTQTDAIDEKVLSPQDKHFMDELYKIMEAELADSELDVRHLTERLHVSRTKLYYKMKGLTGTNPSIFFKTYKLNRAAELIREGRYTMGEIAYLTGFNTPSHFSTSFKKQFGVSPSEYK</sequence>
<dbReference type="CDD" id="cd00082">
    <property type="entry name" value="HisKA"/>
    <property type="match status" value="1"/>
</dbReference>
<dbReference type="Pfam" id="PF00072">
    <property type="entry name" value="Response_reg"/>
    <property type="match status" value="1"/>
</dbReference>
<dbReference type="InterPro" id="IPR001789">
    <property type="entry name" value="Sig_transdc_resp-reg_receiver"/>
</dbReference>
<dbReference type="InterPro" id="IPR009057">
    <property type="entry name" value="Homeodomain-like_sf"/>
</dbReference>
<dbReference type="PANTHER" id="PTHR43547">
    <property type="entry name" value="TWO-COMPONENT HISTIDINE KINASE"/>
    <property type="match status" value="1"/>
</dbReference>
<dbReference type="SMART" id="SM00387">
    <property type="entry name" value="HATPase_c"/>
    <property type="match status" value="1"/>
</dbReference>
<comment type="catalytic activity">
    <reaction evidence="1">
        <text>ATP + protein L-histidine = ADP + protein N-phospho-L-histidine.</text>
        <dbReference type="EC" id="2.7.13.3"/>
    </reaction>
</comment>
<dbReference type="Gene3D" id="2.130.10.10">
    <property type="entry name" value="YVTN repeat-like/Quinoprotein amine dehydrogenase"/>
    <property type="match status" value="3"/>
</dbReference>
<evidence type="ECO:0000256" key="5">
    <source>
        <dbReference type="ARBA" id="ARBA00023125"/>
    </source>
</evidence>
<dbReference type="GO" id="GO:0043565">
    <property type="term" value="F:sequence-specific DNA binding"/>
    <property type="evidence" value="ECO:0007669"/>
    <property type="project" value="InterPro"/>
</dbReference>
<dbReference type="InterPro" id="IPR003594">
    <property type="entry name" value="HATPase_dom"/>
</dbReference>
<dbReference type="Pfam" id="PF12833">
    <property type="entry name" value="HTH_18"/>
    <property type="match status" value="1"/>
</dbReference>
<dbReference type="Pfam" id="PF00512">
    <property type="entry name" value="HisKA"/>
    <property type="match status" value="1"/>
</dbReference>
<dbReference type="PRINTS" id="PR00344">
    <property type="entry name" value="BCTRLSENSOR"/>
</dbReference>
<reference evidence="11 12" key="1">
    <citation type="submission" date="2018-12" db="EMBL/GenBank/DDBJ databases">
        <authorList>
            <consortium name="Pathogen Informatics"/>
        </authorList>
    </citation>
    <scope>NUCLEOTIDE SEQUENCE [LARGE SCALE GENOMIC DNA]</scope>
    <source>
        <strain evidence="11 12">NCTC13071</strain>
    </source>
</reference>
<dbReference type="InterPro" id="IPR036890">
    <property type="entry name" value="HATPase_C_sf"/>
</dbReference>
<dbReference type="SMART" id="SM00448">
    <property type="entry name" value="REC"/>
    <property type="match status" value="1"/>
</dbReference>
<dbReference type="PROSITE" id="PS50109">
    <property type="entry name" value="HIS_KIN"/>
    <property type="match status" value="1"/>
</dbReference>
<dbReference type="InterPro" id="IPR004358">
    <property type="entry name" value="Sig_transdc_His_kin-like_C"/>
</dbReference>
<evidence type="ECO:0000259" key="8">
    <source>
        <dbReference type="PROSITE" id="PS01124"/>
    </source>
</evidence>
<dbReference type="SMART" id="SM00342">
    <property type="entry name" value="HTH_ARAC"/>
    <property type="match status" value="1"/>
</dbReference>
<feature type="domain" description="Response regulatory" evidence="10">
    <location>
        <begin position="1090"/>
        <end position="1205"/>
    </location>
</feature>
<feature type="domain" description="HTH araC/xylS-type" evidence="8">
    <location>
        <begin position="1238"/>
        <end position="1335"/>
    </location>
</feature>
<dbReference type="InterPro" id="IPR013783">
    <property type="entry name" value="Ig-like_fold"/>
</dbReference>
<dbReference type="PROSITE" id="PS00041">
    <property type="entry name" value="HTH_ARAC_FAMILY_1"/>
    <property type="match status" value="1"/>
</dbReference>
<dbReference type="InterPro" id="IPR015943">
    <property type="entry name" value="WD40/YVTN_repeat-like_dom_sf"/>
</dbReference>
<dbReference type="Pfam" id="PF07494">
    <property type="entry name" value="Reg_prop"/>
    <property type="match status" value="2"/>
</dbReference>
<keyword evidence="4" id="KW-0805">Transcription regulation</keyword>
<dbReference type="SUPFAM" id="SSF46689">
    <property type="entry name" value="Homeodomain-like"/>
    <property type="match status" value="1"/>
</dbReference>
<dbReference type="PROSITE" id="PS51257">
    <property type="entry name" value="PROKAR_LIPOPROTEIN"/>
    <property type="match status" value="1"/>
</dbReference>
<dbReference type="GO" id="GO:0000155">
    <property type="term" value="F:phosphorelay sensor kinase activity"/>
    <property type="evidence" value="ECO:0007669"/>
    <property type="project" value="InterPro"/>
</dbReference>
<dbReference type="GO" id="GO:0003700">
    <property type="term" value="F:DNA-binding transcription factor activity"/>
    <property type="evidence" value="ECO:0007669"/>
    <property type="project" value="InterPro"/>
</dbReference>
<feature type="domain" description="Histidine kinase" evidence="9">
    <location>
        <begin position="831"/>
        <end position="1050"/>
    </location>
</feature>
<evidence type="ECO:0000256" key="1">
    <source>
        <dbReference type="ARBA" id="ARBA00000085"/>
    </source>
</evidence>
<evidence type="ECO:0000313" key="11">
    <source>
        <dbReference type="EMBL" id="VEH16107.1"/>
    </source>
</evidence>
<dbReference type="InterPro" id="IPR011110">
    <property type="entry name" value="Reg_prop"/>
</dbReference>
<accession>A0A448L7W8</accession>
<feature type="modified residue" description="4-aspartylphosphate" evidence="7">
    <location>
        <position position="1138"/>
    </location>
</feature>
<dbReference type="SUPFAM" id="SSF52172">
    <property type="entry name" value="CheY-like"/>
    <property type="match status" value="1"/>
</dbReference>
<dbReference type="InterPro" id="IPR036097">
    <property type="entry name" value="HisK_dim/P_sf"/>
</dbReference>
<dbReference type="SUPFAM" id="SSF55874">
    <property type="entry name" value="ATPase domain of HSP90 chaperone/DNA topoisomerase II/histidine kinase"/>
    <property type="match status" value="1"/>
</dbReference>
<evidence type="ECO:0000259" key="9">
    <source>
        <dbReference type="PROSITE" id="PS50109"/>
    </source>
</evidence>
<dbReference type="EC" id="2.7.13.3" evidence="2"/>
<dbReference type="InterPro" id="IPR011006">
    <property type="entry name" value="CheY-like_superfamily"/>
</dbReference>
<dbReference type="SMART" id="SM00388">
    <property type="entry name" value="HisKA"/>
    <property type="match status" value="1"/>
</dbReference>
<dbReference type="Pfam" id="PF02518">
    <property type="entry name" value="HATPase_c"/>
    <property type="match status" value="1"/>
</dbReference>
<dbReference type="InterPro" id="IPR005467">
    <property type="entry name" value="His_kinase_dom"/>
</dbReference>
<evidence type="ECO:0000256" key="2">
    <source>
        <dbReference type="ARBA" id="ARBA00012438"/>
    </source>
</evidence>
<dbReference type="InterPro" id="IPR011123">
    <property type="entry name" value="Y_Y_Y"/>
</dbReference>
<evidence type="ECO:0000313" key="12">
    <source>
        <dbReference type="Proteomes" id="UP000274578"/>
    </source>
</evidence>
<dbReference type="Gene3D" id="3.30.565.10">
    <property type="entry name" value="Histidine kinase-like ATPase, C-terminal domain"/>
    <property type="match status" value="1"/>
</dbReference>
<keyword evidence="6" id="KW-0804">Transcription</keyword>
<dbReference type="FunFam" id="1.10.287.130:FF:000045">
    <property type="entry name" value="Two-component system sensor histidine kinase/response regulator"/>
    <property type="match status" value="1"/>
</dbReference>
<dbReference type="InterPro" id="IPR018060">
    <property type="entry name" value="HTH_AraC"/>
</dbReference>
<dbReference type="Gene3D" id="1.10.10.60">
    <property type="entry name" value="Homeodomain-like"/>
    <property type="match status" value="1"/>
</dbReference>
<dbReference type="SUPFAM" id="SSF63829">
    <property type="entry name" value="Calcium-dependent phosphotriesterase"/>
    <property type="match status" value="3"/>
</dbReference>
<organism evidence="11 12">
    <name type="scientific">Segatella oris</name>
    <dbReference type="NCBI Taxonomy" id="28135"/>
    <lineage>
        <taxon>Bacteria</taxon>
        <taxon>Pseudomonadati</taxon>
        <taxon>Bacteroidota</taxon>
        <taxon>Bacteroidia</taxon>
        <taxon>Bacteroidales</taxon>
        <taxon>Prevotellaceae</taxon>
        <taxon>Segatella</taxon>
    </lineage>
</organism>
<evidence type="ECO:0000256" key="6">
    <source>
        <dbReference type="ARBA" id="ARBA00023163"/>
    </source>
</evidence>
<evidence type="ECO:0000256" key="7">
    <source>
        <dbReference type="PROSITE-ProRule" id="PRU00169"/>
    </source>
</evidence>
<evidence type="ECO:0000256" key="3">
    <source>
        <dbReference type="ARBA" id="ARBA00022553"/>
    </source>
</evidence>
<dbReference type="InterPro" id="IPR003661">
    <property type="entry name" value="HisK_dim/P_dom"/>
</dbReference>
<gene>
    <name evidence="11" type="primary">arcB_1</name>
    <name evidence="11" type="ORF">NCTC13071_02125</name>
</gene>
<dbReference type="PROSITE" id="PS50110">
    <property type="entry name" value="RESPONSE_REGULATORY"/>
    <property type="match status" value="1"/>
</dbReference>